<evidence type="ECO:0000256" key="2">
    <source>
        <dbReference type="ARBA" id="ARBA00022898"/>
    </source>
</evidence>
<dbReference type="SUPFAM" id="SSF53383">
    <property type="entry name" value="PLP-dependent transferases"/>
    <property type="match status" value="1"/>
</dbReference>
<proteinExistence type="predicted"/>
<keyword evidence="2" id="KW-0663">Pyridoxal phosphate</keyword>
<dbReference type="InterPro" id="IPR005814">
    <property type="entry name" value="Aminotrans_3"/>
</dbReference>
<evidence type="ECO:0000313" key="4">
    <source>
        <dbReference type="EMBL" id="MBP1992488.1"/>
    </source>
</evidence>
<dbReference type="Pfam" id="PF00202">
    <property type="entry name" value="Aminotran_3"/>
    <property type="match status" value="1"/>
</dbReference>
<name>A0ABS4IY82_9BACL</name>
<keyword evidence="4" id="KW-0413">Isomerase</keyword>
<dbReference type="EC" id="5.4.3.8" evidence="4"/>
<comment type="caution">
    <text evidence="4">The sequence shown here is derived from an EMBL/GenBank/DDBJ whole genome shotgun (WGS) entry which is preliminary data.</text>
</comment>
<dbReference type="RefSeq" id="WP_209973529.1">
    <property type="nucleotide sequence ID" value="NZ_JAGGLB010000013.1"/>
</dbReference>
<dbReference type="Gene3D" id="3.20.20.140">
    <property type="entry name" value="Metal-dependent hydrolases"/>
    <property type="match status" value="1"/>
</dbReference>
<dbReference type="InterPro" id="IPR032466">
    <property type="entry name" value="Metal_Hydrolase"/>
</dbReference>
<dbReference type="PANTHER" id="PTHR43713">
    <property type="entry name" value="GLUTAMATE-1-SEMIALDEHYDE 2,1-AMINOMUTASE"/>
    <property type="match status" value="1"/>
</dbReference>
<feature type="domain" description="Amidohydrolase-related" evidence="3">
    <location>
        <begin position="153"/>
        <end position="325"/>
    </location>
</feature>
<protein>
    <submittedName>
        <fullName evidence="4">Glutamate-1-semialdehyde 2,1-aminomutase</fullName>
        <ecNumber evidence="4">5.4.3.8</ecNumber>
    </submittedName>
</protein>
<accession>A0ABS4IY82</accession>
<organism evidence="4 5">
    <name type="scientific">Paenibacillus eucommiae</name>
    <dbReference type="NCBI Taxonomy" id="1355755"/>
    <lineage>
        <taxon>Bacteria</taxon>
        <taxon>Bacillati</taxon>
        <taxon>Bacillota</taxon>
        <taxon>Bacilli</taxon>
        <taxon>Bacillales</taxon>
        <taxon>Paenibacillaceae</taxon>
        <taxon>Paenibacillus</taxon>
    </lineage>
</organism>
<dbReference type="InterPro" id="IPR015422">
    <property type="entry name" value="PyrdxlP-dep_Trfase_small"/>
</dbReference>
<gene>
    <name evidence="4" type="ORF">J2Z66_004096</name>
</gene>
<dbReference type="SUPFAM" id="SSF51556">
    <property type="entry name" value="Metallo-dependent hydrolases"/>
    <property type="match status" value="1"/>
</dbReference>
<evidence type="ECO:0000256" key="1">
    <source>
        <dbReference type="ARBA" id="ARBA00001933"/>
    </source>
</evidence>
<dbReference type="Gene3D" id="3.90.1150.10">
    <property type="entry name" value="Aspartate Aminotransferase, domain 1"/>
    <property type="match status" value="1"/>
</dbReference>
<dbReference type="Proteomes" id="UP001519287">
    <property type="component" value="Unassembled WGS sequence"/>
</dbReference>
<evidence type="ECO:0000259" key="3">
    <source>
        <dbReference type="Pfam" id="PF04909"/>
    </source>
</evidence>
<dbReference type="Pfam" id="PF04909">
    <property type="entry name" value="Amidohydro_2"/>
    <property type="match status" value="1"/>
</dbReference>
<reference evidence="4 5" key="1">
    <citation type="submission" date="2021-03" db="EMBL/GenBank/DDBJ databases">
        <title>Genomic Encyclopedia of Type Strains, Phase IV (KMG-IV): sequencing the most valuable type-strain genomes for metagenomic binning, comparative biology and taxonomic classification.</title>
        <authorList>
            <person name="Goeker M."/>
        </authorList>
    </citation>
    <scope>NUCLEOTIDE SEQUENCE [LARGE SCALE GENOMIC DNA]</scope>
    <source>
        <strain evidence="4 5">DSM 26048</strain>
    </source>
</reference>
<keyword evidence="5" id="KW-1185">Reference proteome</keyword>
<evidence type="ECO:0000313" key="5">
    <source>
        <dbReference type="Proteomes" id="UP001519287"/>
    </source>
</evidence>
<dbReference type="PANTHER" id="PTHR43713:SF3">
    <property type="entry name" value="GLUTAMATE-1-SEMIALDEHYDE 2,1-AMINOMUTASE 1, CHLOROPLASTIC-RELATED"/>
    <property type="match status" value="1"/>
</dbReference>
<dbReference type="EMBL" id="JAGGLB010000013">
    <property type="protein sequence ID" value="MBP1992488.1"/>
    <property type="molecule type" value="Genomic_DNA"/>
</dbReference>
<dbReference type="InterPro" id="IPR006680">
    <property type="entry name" value="Amidohydro-rel"/>
</dbReference>
<dbReference type="Gene3D" id="3.40.640.10">
    <property type="entry name" value="Type I PLP-dependent aspartate aminotransferase-like (Major domain)"/>
    <property type="match status" value="1"/>
</dbReference>
<sequence length="769" mass="85388">MRDHFTFTEADLQIREELSSFLPEYIFDAHAHIWRVSDLRLTGKSFFAAGSEEMSVDVWRTSVQQLLGRKVQGGLLFPSPVKTCDLHKANQYVVEQLENEELSRGLILVAPGYSEEQVHLFLQNSKIVGFKPYHCFSSKEVTSDSEIIDFIPESFWRIADQHGLLIMLHIVKDSAMADPVNQKQLFNLCSRYPNAKCVLAHSARSFHAPHANFVKSLRGLENVFFDMSAICEPEAIVPILYEFGPKKLLWGSDFPISDIRGKAVSVGDGFFWMQKETLDWDRASGPTEPTLVGLESLRALKLASDMIGLDKSDIQNIFYHNAIRLTGQLTPGGNQTQDLYRKAKTIIPGGTQLVSKRPELQAPNQWPAYFSEARGCEVWDLDGKHYYDMSTNGIGSCLLGYRNDEVTRAVKRRLHLGSMSTLNPPEEVELAERLLDLHPWSSQARFTRAGGEACSVAVRIARATTERSIIAVCGYHGWNDWYLAANLGEDDALSGHLLPGLEPAGVPRELRGTTVTFPANDRQAFEDVINQYGGQLAAVIMEPCRYEDPEPGFLQYVKERLHQCGALLIFDEITIGWRLHRGGAHLKLGVHPDIAVFAKALGNGHPIGAVIGTQEAMEGAHRSFISSTYWTESIGPAAALATLDKMAEVDVPGFVAAVGREVSSAWKVHGEQAGLPLKVSDGYPCLAKFEFSGEYANQLKTLYTVKMLQRGFLAGTVIYPTLAHTPDIVAYYKQAIGAVFGELADIIHQGDLHALKDIEVAQQGFRRLN</sequence>
<dbReference type="GO" id="GO:0042286">
    <property type="term" value="F:glutamate-1-semialdehyde 2,1-aminomutase activity"/>
    <property type="evidence" value="ECO:0007669"/>
    <property type="project" value="UniProtKB-EC"/>
</dbReference>
<comment type="cofactor">
    <cofactor evidence="1">
        <name>pyridoxal 5'-phosphate</name>
        <dbReference type="ChEBI" id="CHEBI:597326"/>
    </cofactor>
</comment>
<dbReference type="InterPro" id="IPR015421">
    <property type="entry name" value="PyrdxlP-dep_Trfase_major"/>
</dbReference>
<dbReference type="InterPro" id="IPR015424">
    <property type="entry name" value="PyrdxlP-dep_Trfase"/>
</dbReference>